<dbReference type="AlphaFoldDB" id="A0A2N1PHQ9"/>
<keyword evidence="2" id="KW-1003">Cell membrane</keyword>
<dbReference type="PANTHER" id="PTHR43790:SF1">
    <property type="entry name" value="XYLOSE IMPORT ATP-BINDING PROTEIN XYLG"/>
    <property type="match status" value="1"/>
</dbReference>
<dbReference type="InterPro" id="IPR050107">
    <property type="entry name" value="ABC_carbohydrate_import_ATPase"/>
</dbReference>
<evidence type="ECO:0000256" key="1">
    <source>
        <dbReference type="ARBA" id="ARBA00022448"/>
    </source>
</evidence>
<dbReference type="SUPFAM" id="SSF52540">
    <property type="entry name" value="P-loop containing nucleoside triphosphate hydrolases"/>
    <property type="match status" value="2"/>
</dbReference>
<evidence type="ECO:0000259" key="9">
    <source>
        <dbReference type="PROSITE" id="PS50893"/>
    </source>
</evidence>
<dbReference type="PROSITE" id="PS00211">
    <property type="entry name" value="ABC_TRANSPORTER_1"/>
    <property type="match status" value="1"/>
</dbReference>
<dbReference type="Proteomes" id="UP000233256">
    <property type="component" value="Unassembled WGS sequence"/>
</dbReference>
<evidence type="ECO:0000256" key="2">
    <source>
        <dbReference type="ARBA" id="ARBA00022475"/>
    </source>
</evidence>
<accession>A0A2N1PHQ9</accession>
<sequence length="482" mass="54299">MSEQYILEVNNLTKDFPGVRALDNVDFKVRNGEIHCLVGENGAGKSTLMNVVSGVYPKGSYEGHVVFKGKETHYRSTKDSELDGLAIIHQELTLSPYLSIYENLFLGHMETKFGIINWDKCLKDSYPLLKRVGLNERPQTIVSKMSVGKQQLVEIARAISQKAELLIFDEPTSSLNDEESQKLLDLMREFRKEGITCVMISHKLDEVLSVADSITILRDGQSIVSFDLRDRKVTEQEIIKEMVGRELKNLFPQKEPDIGEVVFEVKDWNVYHPDYHTMKIIDNASFHVKKGEIVSFCGPMGAGRTEMMMSIFGKSYGYGATGEIFLKGRKVSFKNPKDAIEKGVGYVSEDRKSLGLILIQDVKTNITNSSLRRLARHGIIDKDLEVRKAEQYKETLQIKTPSLQQLVRNLSGGNQQKVVLSRCLLADPDIFIVDEPTRGIDVGAKFEIYSILNDMVKEGKSVIVVSSELAEAISMSDRIYVM</sequence>
<evidence type="ECO:0000256" key="7">
    <source>
        <dbReference type="ARBA" id="ARBA00022967"/>
    </source>
</evidence>
<organism evidence="10 11">
    <name type="scientific">Candidatus Wallbacteria bacterium HGW-Wallbacteria-1</name>
    <dbReference type="NCBI Taxonomy" id="2013854"/>
    <lineage>
        <taxon>Bacteria</taxon>
        <taxon>Candidatus Walliibacteriota</taxon>
    </lineage>
</organism>
<dbReference type="PROSITE" id="PS50893">
    <property type="entry name" value="ABC_TRANSPORTER_2"/>
    <property type="match status" value="2"/>
</dbReference>
<comment type="caution">
    <text evidence="10">The sequence shown here is derived from an EMBL/GenBank/DDBJ whole genome shotgun (WGS) entry which is preliminary data.</text>
</comment>
<dbReference type="InterPro" id="IPR003439">
    <property type="entry name" value="ABC_transporter-like_ATP-bd"/>
</dbReference>
<dbReference type="PANTHER" id="PTHR43790">
    <property type="entry name" value="CARBOHYDRATE TRANSPORT ATP-BINDING PROTEIN MG119-RELATED"/>
    <property type="match status" value="1"/>
</dbReference>
<reference evidence="10 11" key="1">
    <citation type="journal article" date="2017" name="ISME J.">
        <title>Potential for microbial H2 and metal transformations associated with novel bacteria and archaea in deep terrestrial subsurface sediments.</title>
        <authorList>
            <person name="Hernsdorf A.W."/>
            <person name="Amano Y."/>
            <person name="Miyakawa K."/>
            <person name="Ise K."/>
            <person name="Suzuki Y."/>
            <person name="Anantharaman K."/>
            <person name="Probst A."/>
            <person name="Burstein D."/>
            <person name="Thomas B.C."/>
            <person name="Banfield J.F."/>
        </authorList>
    </citation>
    <scope>NUCLEOTIDE SEQUENCE [LARGE SCALE GENOMIC DNA]</scope>
    <source>
        <strain evidence="10">HGW-Wallbacteria-1</strain>
    </source>
</reference>
<dbReference type="CDD" id="cd03215">
    <property type="entry name" value="ABC_Carb_Monos_II"/>
    <property type="match status" value="1"/>
</dbReference>
<keyword evidence="5" id="KW-0547">Nucleotide-binding</keyword>
<dbReference type="InterPro" id="IPR027417">
    <property type="entry name" value="P-loop_NTPase"/>
</dbReference>
<dbReference type="CDD" id="cd03216">
    <property type="entry name" value="ABC_Carb_Monos_I"/>
    <property type="match status" value="1"/>
</dbReference>
<evidence type="ECO:0000313" key="10">
    <source>
        <dbReference type="EMBL" id="PKK87859.1"/>
    </source>
</evidence>
<evidence type="ECO:0000313" key="11">
    <source>
        <dbReference type="Proteomes" id="UP000233256"/>
    </source>
</evidence>
<dbReference type="Gene3D" id="3.40.50.300">
    <property type="entry name" value="P-loop containing nucleotide triphosphate hydrolases"/>
    <property type="match status" value="2"/>
</dbReference>
<keyword evidence="6 10" id="KW-0067">ATP-binding</keyword>
<evidence type="ECO:0000256" key="8">
    <source>
        <dbReference type="ARBA" id="ARBA00023136"/>
    </source>
</evidence>
<proteinExistence type="predicted"/>
<feature type="non-terminal residue" evidence="10">
    <location>
        <position position="482"/>
    </location>
</feature>
<evidence type="ECO:0000256" key="3">
    <source>
        <dbReference type="ARBA" id="ARBA00022597"/>
    </source>
</evidence>
<keyword evidence="8" id="KW-0472">Membrane</keyword>
<dbReference type="GO" id="GO:0016887">
    <property type="term" value="F:ATP hydrolysis activity"/>
    <property type="evidence" value="ECO:0007669"/>
    <property type="project" value="InterPro"/>
</dbReference>
<gene>
    <name evidence="10" type="ORF">CVV64_21260</name>
</gene>
<evidence type="ECO:0000256" key="5">
    <source>
        <dbReference type="ARBA" id="ARBA00022741"/>
    </source>
</evidence>
<keyword evidence="3" id="KW-0762">Sugar transport</keyword>
<dbReference type="Pfam" id="PF00005">
    <property type="entry name" value="ABC_tran"/>
    <property type="match status" value="2"/>
</dbReference>
<dbReference type="SMART" id="SM00382">
    <property type="entry name" value="AAA"/>
    <property type="match status" value="2"/>
</dbReference>
<feature type="domain" description="ABC transporter" evidence="9">
    <location>
        <begin position="7"/>
        <end position="244"/>
    </location>
</feature>
<evidence type="ECO:0000256" key="4">
    <source>
        <dbReference type="ARBA" id="ARBA00022737"/>
    </source>
</evidence>
<dbReference type="InterPro" id="IPR017871">
    <property type="entry name" value="ABC_transporter-like_CS"/>
</dbReference>
<dbReference type="GO" id="GO:0005524">
    <property type="term" value="F:ATP binding"/>
    <property type="evidence" value="ECO:0007669"/>
    <property type="project" value="UniProtKB-KW"/>
</dbReference>
<evidence type="ECO:0000256" key="6">
    <source>
        <dbReference type="ARBA" id="ARBA00022840"/>
    </source>
</evidence>
<name>A0A2N1PHQ9_9BACT</name>
<dbReference type="EMBL" id="PGXC01000094">
    <property type="protein sequence ID" value="PKK87859.1"/>
    <property type="molecule type" value="Genomic_DNA"/>
</dbReference>
<keyword evidence="1" id="KW-0813">Transport</keyword>
<feature type="domain" description="ABC transporter" evidence="9">
    <location>
        <begin position="265"/>
        <end position="482"/>
    </location>
</feature>
<keyword evidence="7" id="KW-1278">Translocase</keyword>
<keyword evidence="4" id="KW-0677">Repeat</keyword>
<dbReference type="InterPro" id="IPR003593">
    <property type="entry name" value="AAA+_ATPase"/>
</dbReference>
<protein>
    <submittedName>
        <fullName evidence="10">ABC transporter ATP-binding protein</fullName>
    </submittedName>
</protein>